<evidence type="ECO:0000313" key="3">
    <source>
        <dbReference type="Proteomes" id="UP000178175"/>
    </source>
</evidence>
<proteinExistence type="predicted"/>
<organism evidence="2 3">
    <name type="scientific">Candidatus Zambryskibacteria bacterium RIFCSPHIGHO2_02_FULL_43_14</name>
    <dbReference type="NCBI Taxonomy" id="1802748"/>
    <lineage>
        <taxon>Bacteria</taxon>
        <taxon>Candidatus Zambryskiibacteriota</taxon>
    </lineage>
</organism>
<comment type="caution">
    <text evidence="2">The sequence shown here is derived from an EMBL/GenBank/DDBJ whole genome shotgun (WGS) entry which is preliminary data.</text>
</comment>
<reference evidence="2 3" key="1">
    <citation type="journal article" date="2016" name="Nat. Commun.">
        <title>Thousands of microbial genomes shed light on interconnected biogeochemical processes in an aquifer system.</title>
        <authorList>
            <person name="Anantharaman K."/>
            <person name="Brown C.T."/>
            <person name="Hug L.A."/>
            <person name="Sharon I."/>
            <person name="Castelle C.J."/>
            <person name="Probst A.J."/>
            <person name="Thomas B.C."/>
            <person name="Singh A."/>
            <person name="Wilkins M.J."/>
            <person name="Karaoz U."/>
            <person name="Brodie E.L."/>
            <person name="Williams K.H."/>
            <person name="Hubbard S.S."/>
            <person name="Banfield J.F."/>
        </authorList>
    </citation>
    <scope>NUCLEOTIDE SEQUENCE [LARGE SCALE GENOMIC DNA]</scope>
</reference>
<protein>
    <recommendedName>
        <fullName evidence="4">F5/8 type C domain-containing protein</fullName>
    </recommendedName>
</protein>
<feature type="compositionally biased region" description="Gly residues" evidence="1">
    <location>
        <begin position="332"/>
        <end position="351"/>
    </location>
</feature>
<evidence type="ECO:0000313" key="2">
    <source>
        <dbReference type="EMBL" id="OHA96625.1"/>
    </source>
</evidence>
<feature type="region of interest" description="Disordered" evidence="1">
    <location>
        <begin position="332"/>
        <end position="389"/>
    </location>
</feature>
<accession>A0A1G2TH50</accession>
<dbReference type="EMBL" id="MHVR01000005">
    <property type="protein sequence ID" value="OHA96625.1"/>
    <property type="molecule type" value="Genomic_DNA"/>
</dbReference>
<evidence type="ECO:0000256" key="1">
    <source>
        <dbReference type="SAM" id="MobiDB-lite"/>
    </source>
</evidence>
<evidence type="ECO:0008006" key="4">
    <source>
        <dbReference type="Google" id="ProtNLM"/>
    </source>
</evidence>
<feature type="compositionally biased region" description="Low complexity" evidence="1">
    <location>
        <begin position="352"/>
        <end position="361"/>
    </location>
</feature>
<name>A0A1G2TH50_9BACT</name>
<dbReference type="AlphaFoldDB" id="A0A1G2TH50"/>
<gene>
    <name evidence="2" type="ORF">A3C70_01820</name>
</gene>
<dbReference type="Proteomes" id="UP000178175">
    <property type="component" value="Unassembled WGS sequence"/>
</dbReference>
<feature type="compositionally biased region" description="Gly residues" evidence="1">
    <location>
        <begin position="362"/>
        <end position="382"/>
    </location>
</feature>
<sequence>MQNILEKIKPTLNKVLSIFWLIAISLSIIGIALADTPDPGHDFSAIGGGVAQGDILYGDATDSLSALAKNESATRYLSNTGASNNPAWAQVDLSNGVTGNLPVTNLNSGTGAGASTFWRGDGTWTAPSAAVNIQTITSDNDWTKPSAGTVALIELWGGGGAGGRGGNADAGGGGGGGGYLQVVVPLSSLAGTETCNVGEGGAAVTADETDGGVGGNTTFDVFTIYGGGGGEGATAADGGGGGGGGVWGAGGTGTGDGATGGVGGIGCGTAAAGVAEKLFGDMCGGGGGDNAGNGGWGTWGGGGGGGGQDNGTAYSGGNSLYGGGGGGGGDGAGAPEGVGGTSVFGGAGGAGNTATTPATGGTQPGGGGGGSEAANSGKGGDGQCKITVW</sequence>